<gene>
    <name evidence="1" type="ORF">STAS_01127</name>
</gene>
<accession>A0A5A7NZ51</accession>
<sequence>MTSELEDKPRSLVWQKPSVDHPHLHLLPPHPSLPAYASREEVRSILEFRKGIKSDPSDLVFFSWVAPASVCYDDLYDVVCYTAASTVVVVTLDGLGLTYELNFWIPARRSVISTDRVCLWRCKETKGDRDLGHRRWMGKGDPSSPCSRLSSPLTEIKLKNIFSKWTTNHGQKKREKVELIWQSHS</sequence>
<keyword evidence="1" id="KW-0418">Kinase</keyword>
<dbReference type="EMBL" id="BKCP01000225">
    <property type="protein sequence ID" value="GER25538.1"/>
    <property type="molecule type" value="Genomic_DNA"/>
</dbReference>
<comment type="caution">
    <text evidence="1">The sequence shown here is derived from an EMBL/GenBank/DDBJ whole genome shotgun (WGS) entry which is preliminary data.</text>
</comment>
<reference evidence="2" key="1">
    <citation type="journal article" date="2019" name="Curr. Biol.">
        <title>Genome Sequence of Striga asiatica Provides Insight into the Evolution of Plant Parasitism.</title>
        <authorList>
            <person name="Yoshida S."/>
            <person name="Kim S."/>
            <person name="Wafula E.K."/>
            <person name="Tanskanen J."/>
            <person name="Kim Y.M."/>
            <person name="Honaas L."/>
            <person name="Yang Z."/>
            <person name="Spallek T."/>
            <person name="Conn C.E."/>
            <person name="Ichihashi Y."/>
            <person name="Cheong K."/>
            <person name="Cui S."/>
            <person name="Der J.P."/>
            <person name="Gundlach H."/>
            <person name="Jiao Y."/>
            <person name="Hori C."/>
            <person name="Ishida J.K."/>
            <person name="Kasahara H."/>
            <person name="Kiba T."/>
            <person name="Kim M.S."/>
            <person name="Koo N."/>
            <person name="Laohavisit A."/>
            <person name="Lee Y.H."/>
            <person name="Lumba S."/>
            <person name="McCourt P."/>
            <person name="Mortimer J.C."/>
            <person name="Mutuku J.M."/>
            <person name="Nomura T."/>
            <person name="Sasaki-Sekimoto Y."/>
            <person name="Seto Y."/>
            <person name="Wang Y."/>
            <person name="Wakatake T."/>
            <person name="Sakakibara H."/>
            <person name="Demura T."/>
            <person name="Yamaguchi S."/>
            <person name="Yoneyama K."/>
            <person name="Manabe R.I."/>
            <person name="Nelson D.C."/>
            <person name="Schulman A.H."/>
            <person name="Timko M.P."/>
            <person name="dePamphilis C.W."/>
            <person name="Choi D."/>
            <person name="Shirasu K."/>
        </authorList>
    </citation>
    <scope>NUCLEOTIDE SEQUENCE [LARGE SCALE GENOMIC DNA]</scope>
    <source>
        <strain evidence="2">cv. UVA1</strain>
    </source>
</reference>
<keyword evidence="1" id="KW-0808">Transferase</keyword>
<protein>
    <submittedName>
        <fullName evidence="1">Leucine-rich receptor-like protein kinase family protein</fullName>
    </submittedName>
</protein>
<dbReference type="GO" id="GO:0016301">
    <property type="term" value="F:kinase activity"/>
    <property type="evidence" value="ECO:0007669"/>
    <property type="project" value="UniProtKB-KW"/>
</dbReference>
<dbReference type="Proteomes" id="UP000325081">
    <property type="component" value="Unassembled WGS sequence"/>
</dbReference>
<evidence type="ECO:0000313" key="1">
    <source>
        <dbReference type="EMBL" id="GER25538.1"/>
    </source>
</evidence>
<proteinExistence type="predicted"/>
<organism evidence="1 2">
    <name type="scientific">Striga asiatica</name>
    <name type="common">Asiatic witchweed</name>
    <name type="synonym">Buchnera asiatica</name>
    <dbReference type="NCBI Taxonomy" id="4170"/>
    <lineage>
        <taxon>Eukaryota</taxon>
        <taxon>Viridiplantae</taxon>
        <taxon>Streptophyta</taxon>
        <taxon>Embryophyta</taxon>
        <taxon>Tracheophyta</taxon>
        <taxon>Spermatophyta</taxon>
        <taxon>Magnoliopsida</taxon>
        <taxon>eudicotyledons</taxon>
        <taxon>Gunneridae</taxon>
        <taxon>Pentapetalae</taxon>
        <taxon>asterids</taxon>
        <taxon>lamiids</taxon>
        <taxon>Lamiales</taxon>
        <taxon>Orobanchaceae</taxon>
        <taxon>Buchnereae</taxon>
        <taxon>Striga</taxon>
    </lineage>
</organism>
<evidence type="ECO:0000313" key="2">
    <source>
        <dbReference type="Proteomes" id="UP000325081"/>
    </source>
</evidence>
<keyword evidence="2" id="KW-1185">Reference proteome</keyword>
<name>A0A5A7NZ51_STRAF</name>
<dbReference type="AlphaFoldDB" id="A0A5A7NZ51"/>
<keyword evidence="1" id="KW-0675">Receptor</keyword>